<sequence>MAGLVPATHKRLKFRMVSGGAAHATSTNAVIMGGRDKPGHDGGMGA</sequence>
<protein>
    <submittedName>
        <fullName evidence="1">Uncharacterized protein</fullName>
    </submittedName>
</protein>
<gene>
    <name evidence="1" type="ORF">ACFQ27_06230</name>
</gene>
<evidence type="ECO:0000313" key="2">
    <source>
        <dbReference type="Proteomes" id="UP001597216"/>
    </source>
</evidence>
<reference evidence="2" key="1">
    <citation type="journal article" date="2019" name="Int. J. Syst. Evol. Microbiol.">
        <title>The Global Catalogue of Microorganisms (GCM) 10K type strain sequencing project: providing services to taxonomists for standard genome sequencing and annotation.</title>
        <authorList>
            <consortium name="The Broad Institute Genomics Platform"/>
            <consortium name="The Broad Institute Genome Sequencing Center for Infectious Disease"/>
            <person name="Wu L."/>
            <person name="Ma J."/>
        </authorList>
    </citation>
    <scope>NUCLEOTIDE SEQUENCE [LARGE SCALE GENOMIC DNA]</scope>
    <source>
        <strain evidence="2">CCUG 55074</strain>
    </source>
</reference>
<name>A0ABW3T098_9CAUL</name>
<dbReference type="Proteomes" id="UP001597216">
    <property type="component" value="Unassembled WGS sequence"/>
</dbReference>
<proteinExistence type="predicted"/>
<comment type="caution">
    <text evidence="1">The sequence shown here is derived from an EMBL/GenBank/DDBJ whole genome shotgun (WGS) entry which is preliminary data.</text>
</comment>
<evidence type="ECO:0000313" key="1">
    <source>
        <dbReference type="EMBL" id="MFD1190172.1"/>
    </source>
</evidence>
<dbReference type="EMBL" id="JBHTLQ010000010">
    <property type="protein sequence ID" value="MFD1190172.1"/>
    <property type="molecule type" value="Genomic_DNA"/>
</dbReference>
<accession>A0ABW3T098</accession>
<dbReference type="RefSeq" id="WP_377352986.1">
    <property type="nucleotide sequence ID" value="NZ_JBHTLQ010000010.1"/>
</dbReference>
<keyword evidence="2" id="KW-1185">Reference proteome</keyword>
<organism evidence="1 2">
    <name type="scientific">Phenylobacterium conjunctum</name>
    <dbReference type="NCBI Taxonomy" id="1298959"/>
    <lineage>
        <taxon>Bacteria</taxon>
        <taxon>Pseudomonadati</taxon>
        <taxon>Pseudomonadota</taxon>
        <taxon>Alphaproteobacteria</taxon>
        <taxon>Caulobacterales</taxon>
        <taxon>Caulobacteraceae</taxon>
        <taxon>Phenylobacterium</taxon>
    </lineage>
</organism>